<evidence type="ECO:0000313" key="3">
    <source>
        <dbReference type="Proteomes" id="UP001189757"/>
    </source>
</evidence>
<dbReference type="CDD" id="cd06223">
    <property type="entry name" value="PRTases_typeI"/>
    <property type="match status" value="1"/>
</dbReference>
<dbReference type="Gene3D" id="3.40.50.2020">
    <property type="match status" value="1"/>
</dbReference>
<evidence type="ECO:0000313" key="2">
    <source>
        <dbReference type="EMBL" id="CAJ0814555.1"/>
    </source>
</evidence>
<dbReference type="PANTHER" id="PTHR47505:SF1">
    <property type="entry name" value="DNA UTILIZATION PROTEIN YHGH"/>
    <property type="match status" value="1"/>
</dbReference>
<evidence type="ECO:0008006" key="4">
    <source>
        <dbReference type="Google" id="ProtNLM"/>
    </source>
</evidence>
<reference evidence="2 3" key="1">
    <citation type="submission" date="2023-07" db="EMBL/GenBank/DDBJ databases">
        <authorList>
            <person name="Peeters C."/>
        </authorList>
    </citation>
    <scope>NUCLEOTIDE SEQUENCE [LARGE SCALE GENOMIC DNA]</scope>
    <source>
        <strain evidence="2 3">LMG 18101</strain>
    </source>
</reference>
<proteinExistence type="inferred from homology"/>
<accession>A0ABM9K5I5</accession>
<dbReference type="PANTHER" id="PTHR47505">
    <property type="entry name" value="DNA UTILIZATION PROTEIN YHGH"/>
    <property type="match status" value="1"/>
</dbReference>
<comment type="similarity">
    <text evidence="1">Belongs to the ComF/GntX family.</text>
</comment>
<dbReference type="Proteomes" id="UP001189757">
    <property type="component" value="Unassembled WGS sequence"/>
</dbReference>
<name>A0ABM9K5I5_9RALS</name>
<organism evidence="2 3">
    <name type="scientific">Ralstonia flaminis</name>
    <dbReference type="NCBI Taxonomy" id="3058597"/>
    <lineage>
        <taxon>Bacteria</taxon>
        <taxon>Pseudomonadati</taxon>
        <taxon>Pseudomonadota</taxon>
        <taxon>Betaproteobacteria</taxon>
        <taxon>Burkholderiales</taxon>
        <taxon>Burkholderiaceae</taxon>
        <taxon>Ralstonia</taxon>
    </lineage>
</organism>
<comment type="caution">
    <text evidence="2">The sequence shown here is derived from an EMBL/GenBank/DDBJ whole genome shotgun (WGS) entry which is preliminary data.</text>
</comment>
<sequence>MAHRPQIGWDGDFLTMPPTLLRQWFHAGLQHLLPCACALCGAVQRELVCAGCMGDLAPQLHRRRCIQCAIALDARHIARHCSACLAGMPDFDATIVIADYGWPLDHLVTGLKFRAQLPLAAWLADRLRDALVAAPGGLPDLLLPVPLSATRLRSRGYNQAWEITRRLGRQLAIPAKADGLRRVRDNPAQASLDRAERLTNLHGAFEVTDAGSIAGRHIGVIDDVMTTGATLGEIATRLKRAGAARVTNVVALRTP</sequence>
<dbReference type="EMBL" id="CATZLL010000006">
    <property type="protein sequence ID" value="CAJ0814555.1"/>
    <property type="molecule type" value="Genomic_DNA"/>
</dbReference>
<keyword evidence="3" id="KW-1185">Reference proteome</keyword>
<dbReference type="InterPro" id="IPR000836">
    <property type="entry name" value="PRTase_dom"/>
</dbReference>
<dbReference type="InterPro" id="IPR051910">
    <property type="entry name" value="ComF/GntX_DNA_util-trans"/>
</dbReference>
<gene>
    <name evidence="2" type="ORF">LMG18101_02279</name>
</gene>
<protein>
    <recommendedName>
        <fullName evidence="4">Amidophosphoribosyltransferase</fullName>
    </recommendedName>
</protein>
<dbReference type="SUPFAM" id="SSF53271">
    <property type="entry name" value="PRTase-like"/>
    <property type="match status" value="1"/>
</dbReference>
<dbReference type="InterPro" id="IPR029057">
    <property type="entry name" value="PRTase-like"/>
</dbReference>
<evidence type="ECO:0000256" key="1">
    <source>
        <dbReference type="ARBA" id="ARBA00008007"/>
    </source>
</evidence>